<dbReference type="InterPro" id="IPR038717">
    <property type="entry name" value="Tc1-like_DDE_dom"/>
</dbReference>
<dbReference type="PANTHER" id="PTHR33939">
    <property type="entry name" value="PROTEIN CBG22215"/>
    <property type="match status" value="1"/>
</dbReference>
<feature type="domain" description="Tc1-like transposase DDE" evidence="2">
    <location>
        <begin position="44"/>
        <end position="239"/>
    </location>
</feature>
<organism evidence="3 4">
    <name type="scientific">Hypothenemus hampei</name>
    <name type="common">Coffee berry borer</name>
    <dbReference type="NCBI Taxonomy" id="57062"/>
    <lineage>
        <taxon>Eukaryota</taxon>
        <taxon>Metazoa</taxon>
        <taxon>Ecdysozoa</taxon>
        <taxon>Arthropoda</taxon>
        <taxon>Hexapoda</taxon>
        <taxon>Insecta</taxon>
        <taxon>Pterygota</taxon>
        <taxon>Neoptera</taxon>
        <taxon>Endopterygota</taxon>
        <taxon>Coleoptera</taxon>
        <taxon>Polyphaga</taxon>
        <taxon>Cucujiformia</taxon>
        <taxon>Curculionidae</taxon>
        <taxon>Scolytinae</taxon>
        <taxon>Hypothenemus</taxon>
    </lineage>
</organism>
<comment type="caution">
    <text evidence="3">The sequence shown here is derived from an EMBL/GenBank/DDBJ whole genome shotgun (WGS) entry which is preliminary data.</text>
</comment>
<gene>
    <name evidence="3" type="ORF">ABEB36_004829</name>
</gene>
<dbReference type="Proteomes" id="UP001566132">
    <property type="component" value="Unassembled WGS sequence"/>
</dbReference>
<accession>A0ABD1EVY9</accession>
<feature type="compositionally biased region" description="Acidic residues" evidence="1">
    <location>
        <begin position="306"/>
        <end position="324"/>
    </location>
</feature>
<feature type="region of interest" description="Disordered" evidence="1">
    <location>
        <begin position="305"/>
        <end position="324"/>
    </location>
</feature>
<dbReference type="Gene3D" id="3.30.420.10">
    <property type="entry name" value="Ribonuclease H-like superfamily/Ribonuclease H"/>
    <property type="match status" value="1"/>
</dbReference>
<dbReference type="EMBL" id="JBDJPC010000004">
    <property type="protein sequence ID" value="KAL1505215.1"/>
    <property type="molecule type" value="Genomic_DNA"/>
</dbReference>
<dbReference type="InterPro" id="IPR036397">
    <property type="entry name" value="RNaseH_sf"/>
</dbReference>
<name>A0ABD1EVY9_HYPHA</name>
<keyword evidence="4" id="KW-1185">Reference proteome</keyword>
<proteinExistence type="predicted"/>
<evidence type="ECO:0000259" key="2">
    <source>
        <dbReference type="Pfam" id="PF13358"/>
    </source>
</evidence>
<evidence type="ECO:0000313" key="4">
    <source>
        <dbReference type="Proteomes" id="UP001566132"/>
    </source>
</evidence>
<reference evidence="3 4" key="1">
    <citation type="submission" date="2024-05" db="EMBL/GenBank/DDBJ databases">
        <title>Genetic variation in Jamaican populations of the coffee berry borer (Hypothenemus hampei).</title>
        <authorList>
            <person name="Errbii M."/>
            <person name="Myrie A."/>
        </authorList>
    </citation>
    <scope>NUCLEOTIDE SEQUENCE [LARGE SCALE GENOMIC DNA]</scope>
    <source>
        <strain evidence="3">JA-Hopewell-2020-01-JO</strain>
        <tissue evidence="3">Whole body</tissue>
    </source>
</reference>
<sequence>MGFRYKKINERKIMCEKNYVIRAKITFLRKYLQFQNSSENINFIFLDETWVYKNGSQVRKWVNENDKRMNDIKITSEGERFTILHAGYKGGFLPNCGLLFSSKNNDRDYHKTMNGEIFLDWVKTKLVPDLDKINGKCVVVMDNAPYHSVLLEKPISKFSNKTSISAFLQKHGIYFSNELSKKELWNLAEPYVQNSSNKKYVVDEFLNSKGYEVLRLPPYHCQYNPIEMVWGYCKTFYNKNIPNSKFTGSEKVLNVWQESLSKITSDMWANYIKHTEQLIIDDWKKYMGNMDIVNVPPLIIGFENDSASDSDTDMPSENDEEYVE</sequence>
<dbReference type="PANTHER" id="PTHR33939:SF1">
    <property type="entry name" value="DUF4371 DOMAIN-CONTAINING PROTEIN"/>
    <property type="match status" value="1"/>
</dbReference>
<dbReference type="AlphaFoldDB" id="A0ABD1EVY9"/>
<evidence type="ECO:0000256" key="1">
    <source>
        <dbReference type="SAM" id="MobiDB-lite"/>
    </source>
</evidence>
<evidence type="ECO:0000313" key="3">
    <source>
        <dbReference type="EMBL" id="KAL1505215.1"/>
    </source>
</evidence>
<protein>
    <recommendedName>
        <fullName evidence="2">Tc1-like transposase DDE domain-containing protein</fullName>
    </recommendedName>
</protein>
<dbReference type="Pfam" id="PF13358">
    <property type="entry name" value="DDE_3"/>
    <property type="match status" value="1"/>
</dbReference>